<dbReference type="Pfam" id="PF00126">
    <property type="entry name" value="HTH_1"/>
    <property type="match status" value="1"/>
</dbReference>
<dbReference type="PRINTS" id="PR00039">
    <property type="entry name" value="HTHLYSR"/>
</dbReference>
<evidence type="ECO:0000256" key="3">
    <source>
        <dbReference type="ARBA" id="ARBA00023125"/>
    </source>
</evidence>
<dbReference type="InterPro" id="IPR005119">
    <property type="entry name" value="LysR_subst-bd"/>
</dbReference>
<name>A0ABX0FRL8_9BURK</name>
<keyword evidence="4" id="KW-0804">Transcription</keyword>
<keyword evidence="7" id="KW-1185">Reference proteome</keyword>
<evidence type="ECO:0000313" key="7">
    <source>
        <dbReference type="Proteomes" id="UP000666369"/>
    </source>
</evidence>
<dbReference type="SUPFAM" id="SSF53850">
    <property type="entry name" value="Periplasmic binding protein-like II"/>
    <property type="match status" value="1"/>
</dbReference>
<reference evidence="6 7" key="1">
    <citation type="submission" date="2020-01" db="EMBL/GenBank/DDBJ databases">
        <authorList>
            <person name="Lee S.D."/>
        </authorList>
    </citation>
    <scope>NUCLEOTIDE SEQUENCE [LARGE SCALE GENOMIC DNA]</scope>
    <source>
        <strain evidence="6 7">SAP-35</strain>
    </source>
</reference>
<organism evidence="6 7">
    <name type="scientific">Duganella aceris</name>
    <dbReference type="NCBI Taxonomy" id="2703883"/>
    <lineage>
        <taxon>Bacteria</taxon>
        <taxon>Pseudomonadati</taxon>
        <taxon>Pseudomonadota</taxon>
        <taxon>Betaproteobacteria</taxon>
        <taxon>Burkholderiales</taxon>
        <taxon>Oxalobacteraceae</taxon>
        <taxon>Telluria group</taxon>
        <taxon>Duganella</taxon>
    </lineage>
</organism>
<dbReference type="InterPro" id="IPR036388">
    <property type="entry name" value="WH-like_DNA-bd_sf"/>
</dbReference>
<dbReference type="PANTHER" id="PTHR30346">
    <property type="entry name" value="TRANSCRIPTIONAL DUAL REGULATOR HCAR-RELATED"/>
    <property type="match status" value="1"/>
</dbReference>
<dbReference type="InterPro" id="IPR000847">
    <property type="entry name" value="LysR_HTH_N"/>
</dbReference>
<dbReference type="Gene3D" id="3.40.190.10">
    <property type="entry name" value="Periplasmic binding protein-like II"/>
    <property type="match status" value="2"/>
</dbReference>
<protein>
    <submittedName>
        <fullName evidence="6">LysR family transcriptional regulator</fullName>
    </submittedName>
</protein>
<accession>A0ABX0FRL8</accession>
<dbReference type="SUPFAM" id="SSF46785">
    <property type="entry name" value="Winged helix' DNA-binding domain"/>
    <property type="match status" value="1"/>
</dbReference>
<dbReference type="InterPro" id="IPR036390">
    <property type="entry name" value="WH_DNA-bd_sf"/>
</dbReference>
<gene>
    <name evidence="6" type="ORF">GW587_24005</name>
</gene>
<keyword evidence="3" id="KW-0238">DNA-binding</keyword>
<evidence type="ECO:0000313" key="6">
    <source>
        <dbReference type="EMBL" id="NGZ87309.1"/>
    </source>
</evidence>
<feature type="domain" description="HTH lysR-type" evidence="5">
    <location>
        <begin position="4"/>
        <end position="61"/>
    </location>
</feature>
<dbReference type="PANTHER" id="PTHR30346:SF17">
    <property type="entry name" value="LYSR FAMILY TRANSCRIPTIONAL REGULATOR"/>
    <property type="match status" value="1"/>
</dbReference>
<comment type="similarity">
    <text evidence="1">Belongs to the LysR transcriptional regulatory family.</text>
</comment>
<dbReference type="CDD" id="cd08414">
    <property type="entry name" value="PBP2_LTTR_aromatics_like"/>
    <property type="match status" value="1"/>
</dbReference>
<keyword evidence="2" id="KW-0805">Transcription regulation</keyword>
<sequence length="308" mass="34195">MRGIELRQLRYFSILAQELHFRKAADLAFITQPALSQQISKLEETVGVALFLRDGRKVELTAAGVMLQQELDKMFDQLQRALRLTREAASEREFRLSIGMVEYTNLPFIPPALMRMQAAYPGLKVQRHEMHAGLQAEALGKDVIDVGIGVPVVMPAGGIGVDARPILSGPWVAVLRDDHRLASREQIQVEDLMGERLIFFERQVVPHLYDTLVGACRRAGFTPNFVYETQQAQVGVAMVGEGVGVMLGAAYIFTAPPSGVTTRPIAGMEPLLVHMFTRSGESDALVQEFMEMVAEEARRTQVALDARY</sequence>
<dbReference type="Gene3D" id="1.10.10.10">
    <property type="entry name" value="Winged helix-like DNA-binding domain superfamily/Winged helix DNA-binding domain"/>
    <property type="match status" value="1"/>
</dbReference>
<evidence type="ECO:0000256" key="1">
    <source>
        <dbReference type="ARBA" id="ARBA00009437"/>
    </source>
</evidence>
<dbReference type="Proteomes" id="UP000666369">
    <property type="component" value="Unassembled WGS sequence"/>
</dbReference>
<evidence type="ECO:0000256" key="4">
    <source>
        <dbReference type="ARBA" id="ARBA00023163"/>
    </source>
</evidence>
<comment type="caution">
    <text evidence="6">The sequence shown here is derived from an EMBL/GenBank/DDBJ whole genome shotgun (WGS) entry which is preliminary data.</text>
</comment>
<evidence type="ECO:0000256" key="2">
    <source>
        <dbReference type="ARBA" id="ARBA00023015"/>
    </source>
</evidence>
<reference evidence="7" key="2">
    <citation type="submission" date="2023-07" db="EMBL/GenBank/DDBJ databases">
        <title>Duganella aceri sp. nov., isolated from tree sap.</title>
        <authorList>
            <person name="Kim I.S."/>
        </authorList>
    </citation>
    <scope>NUCLEOTIDE SEQUENCE [LARGE SCALE GENOMIC DNA]</scope>
    <source>
        <strain evidence="7">SAP-35</strain>
    </source>
</reference>
<proteinExistence type="inferred from homology"/>
<dbReference type="Pfam" id="PF03466">
    <property type="entry name" value="LysR_substrate"/>
    <property type="match status" value="1"/>
</dbReference>
<dbReference type="PROSITE" id="PS50931">
    <property type="entry name" value="HTH_LYSR"/>
    <property type="match status" value="1"/>
</dbReference>
<evidence type="ECO:0000259" key="5">
    <source>
        <dbReference type="PROSITE" id="PS50931"/>
    </source>
</evidence>
<dbReference type="EMBL" id="JAADJT010000012">
    <property type="protein sequence ID" value="NGZ87309.1"/>
    <property type="molecule type" value="Genomic_DNA"/>
</dbReference>